<keyword evidence="3" id="KW-1185">Reference proteome</keyword>
<dbReference type="VEuPathDB" id="VectorBase:GPAI039914"/>
<evidence type="ECO:0000313" key="3">
    <source>
        <dbReference type="Proteomes" id="UP000092445"/>
    </source>
</evidence>
<protein>
    <submittedName>
        <fullName evidence="2">Uncharacterized protein</fullName>
    </submittedName>
</protein>
<reference evidence="3" key="1">
    <citation type="submission" date="2014-03" db="EMBL/GenBank/DDBJ databases">
        <authorList>
            <person name="Aksoy S."/>
            <person name="Warren W."/>
            <person name="Wilson R.K."/>
        </authorList>
    </citation>
    <scope>NUCLEOTIDE SEQUENCE [LARGE SCALE GENOMIC DNA]</scope>
    <source>
        <strain evidence="3">IAEA</strain>
    </source>
</reference>
<feature type="region of interest" description="Disordered" evidence="1">
    <location>
        <begin position="1"/>
        <end position="20"/>
    </location>
</feature>
<sequence>MCYKLKDNHNNNNNDSNDNRRLTAEQQYCNKSHTSHTLPRRTNETKGVKKEGIEIFNYNNSYVALDLSRLSVHVHGFRASIMWQPLNAYLTTGIDYSFYDTFLLSPIVSARLITLTVMRSVTSQATGSAKFSLK</sequence>
<accession>A0A1B0AB54</accession>
<dbReference type="EnsemblMetazoa" id="GPAI039914-RA">
    <property type="protein sequence ID" value="GPAI039914-PA"/>
    <property type="gene ID" value="GPAI039914"/>
</dbReference>
<evidence type="ECO:0000313" key="2">
    <source>
        <dbReference type="EnsemblMetazoa" id="GPAI039914-PA"/>
    </source>
</evidence>
<proteinExistence type="predicted"/>
<evidence type="ECO:0000256" key="1">
    <source>
        <dbReference type="SAM" id="MobiDB-lite"/>
    </source>
</evidence>
<dbReference type="AlphaFoldDB" id="A0A1B0AB54"/>
<dbReference type="Proteomes" id="UP000092445">
    <property type="component" value="Unassembled WGS sequence"/>
</dbReference>
<organism evidence="2 3">
    <name type="scientific">Glossina pallidipes</name>
    <name type="common">Tsetse fly</name>
    <dbReference type="NCBI Taxonomy" id="7398"/>
    <lineage>
        <taxon>Eukaryota</taxon>
        <taxon>Metazoa</taxon>
        <taxon>Ecdysozoa</taxon>
        <taxon>Arthropoda</taxon>
        <taxon>Hexapoda</taxon>
        <taxon>Insecta</taxon>
        <taxon>Pterygota</taxon>
        <taxon>Neoptera</taxon>
        <taxon>Endopterygota</taxon>
        <taxon>Diptera</taxon>
        <taxon>Brachycera</taxon>
        <taxon>Muscomorpha</taxon>
        <taxon>Hippoboscoidea</taxon>
        <taxon>Glossinidae</taxon>
        <taxon>Glossina</taxon>
    </lineage>
</organism>
<name>A0A1B0AB54_GLOPL</name>
<reference evidence="2" key="2">
    <citation type="submission" date="2020-05" db="UniProtKB">
        <authorList>
            <consortium name="EnsemblMetazoa"/>
        </authorList>
    </citation>
    <scope>IDENTIFICATION</scope>
    <source>
        <strain evidence="2">IAEA</strain>
    </source>
</reference>